<dbReference type="InterPro" id="IPR013783">
    <property type="entry name" value="Ig-like_fold"/>
</dbReference>
<feature type="domain" description="Bacterial Ig-like" evidence="3">
    <location>
        <begin position="512"/>
        <end position="594"/>
    </location>
</feature>
<organism evidence="4 5">
    <name type="scientific">Acinetobacter entericus</name>
    <dbReference type="NCBI Taxonomy" id="2989714"/>
    <lineage>
        <taxon>Bacteria</taxon>
        <taxon>Pseudomonadati</taxon>
        <taxon>Pseudomonadota</taxon>
        <taxon>Gammaproteobacteria</taxon>
        <taxon>Moraxellales</taxon>
        <taxon>Moraxellaceae</taxon>
        <taxon>Acinetobacter</taxon>
    </lineage>
</organism>
<feature type="domain" description="Bacterial Ig-like" evidence="3">
    <location>
        <begin position="1091"/>
        <end position="1130"/>
    </location>
</feature>
<feature type="region of interest" description="Disordered" evidence="1">
    <location>
        <begin position="26"/>
        <end position="45"/>
    </location>
</feature>
<feature type="domain" description="Bacterial Ig-like" evidence="2">
    <location>
        <begin position="425"/>
        <end position="507"/>
    </location>
</feature>
<dbReference type="RefSeq" id="WP_265464526.1">
    <property type="nucleotide sequence ID" value="NZ_JAPEQW010000001.1"/>
</dbReference>
<keyword evidence="5" id="KW-1185">Reference proteome</keyword>
<dbReference type="Proteomes" id="UP001209682">
    <property type="component" value="Unassembled WGS sequence"/>
</dbReference>
<feature type="domain" description="Bacterial Ig-like" evidence="3">
    <location>
        <begin position="991"/>
        <end position="1077"/>
    </location>
</feature>
<evidence type="ECO:0000259" key="2">
    <source>
        <dbReference type="Pfam" id="PF19077"/>
    </source>
</evidence>
<feature type="domain" description="Bacterial Ig-like" evidence="3">
    <location>
        <begin position="610"/>
        <end position="692"/>
    </location>
</feature>
<reference evidence="4 5" key="1">
    <citation type="submission" date="2022-11" db="EMBL/GenBank/DDBJ databases">
        <title>Acinetobacter entericus sp. nov., isolated from the gut of the plastic-eating larvae of the Coleoptera insect Zophobas atratus.</title>
        <authorList>
            <person name="Dong X."/>
            <person name="Yang Y."/>
        </authorList>
    </citation>
    <scope>NUCLEOTIDE SEQUENCE [LARGE SCALE GENOMIC DNA]</scope>
    <source>
        <strain evidence="4 5">BIT-DXN8</strain>
    </source>
</reference>
<dbReference type="Pfam" id="PF19077">
    <property type="entry name" value="Big_13"/>
    <property type="match status" value="5"/>
</dbReference>
<gene>
    <name evidence="4" type="ORF">OKC24_00890</name>
</gene>
<dbReference type="Gene3D" id="2.60.40.10">
    <property type="entry name" value="Immunoglobulins"/>
    <property type="match status" value="5"/>
</dbReference>
<evidence type="ECO:0000313" key="5">
    <source>
        <dbReference type="Proteomes" id="UP001209682"/>
    </source>
</evidence>
<comment type="caution">
    <text evidence="4">The sequence shown here is derived from an EMBL/GenBank/DDBJ whole genome shotgun (WGS) entry which is preliminary data.</text>
</comment>
<dbReference type="EMBL" id="JAPEQW010000001">
    <property type="protein sequence ID" value="MCW8037752.1"/>
    <property type="molecule type" value="Genomic_DNA"/>
</dbReference>
<sequence length="1133" mass="113446">MARQPAAAPKKLTVFEVADNAAPKIGKLASGDVSNDKTPVVSGSGAEPGAAIKVYDAGQVIASATAKADGTWSVEVSKELLDGAHSITVTQTVNGVEGPKSDVLDFTLDTKVPAVSIDDLGETNNSKPVILGQTNEPKSEIDVVIKDQNGNVIDGGKGVVDANGNWTYMPKNPLPEGAYGVEVKAKDSAGNESAASGSGLVVDTTKPAVSIDPLKPTNDDTPAIQGAAEKGAAVKVEIKDAGGNTVESGNEAVDGNGNWTYTPKASLADGAYTVAATATATDAAGNSAFAADANLKIDTVPPTVDINDLFAAAASRMLMSVASATASTVPQTNQIKPTFSGSSTKSIEVMIYLQDGTGKTVDSGLAKLDTATGKWTYTPSHDLAEGYYMLQAISKDVAGNQSEPAAKEFIVDIQSPIIEIQDVGLSNDATPDVKGKVNEPASAVTVKVVNAAGTIIETGKAAVASDGTWKYTVSANLADGAYQITANAKDKAGNVTADVSASAQIDTAAPTSVLTVSPNGDVTISFRETVKGFDLSGITVQGGKLTHLVQQANGSWTGHVTADGTTGASGSVTVKIADGSYTDFAGNAGKGAVSASVDVPSLDTIAPFASISIAADGAVTVVFSEPVKSFEPSDLKVAGGNLLDLTEQPDGSWTGHVAANGTTGASAQVGISISAGAYTDLAGNLGQAASGSAVVPSLDTTAPAPTLALDENGHLTITFNEPVKGFDASDVKMDGGTVSGLSQQLDGSWIGKVTAHGNTGLPGSVVVSIADGSYTDLAGNAGKGGFIYAAVPSVDTAAPAASISIALDGEVTISFSEPVKGFDASDVKVAGGTLLDLVQQPDGSWKGHAVSNDPTGTPGKVELSIATGGYTDHAGNPGQAAAQSQTVPSIDVTAPSSSIQLSADGDIVILFHEPVKGFDASDVKVAGGTLISLTEQADGTWTGKVAANGTTGTAGSIAVEVAANSYTDLAGNAGQGSTAVQVIPSIDSTAPVSAMTLDADGSLRISFSEAVKGFDASDVQVSGGTVSGLSQQADGSWTGHVTADGSTGASAPVTVTVTDGSYRDLAGNAGKGSSANNVSVPSIDSTAPAVMIGLDENGLVKFTFSEKVFHFNAADVNVTGGTLTDFVKVSDTL</sequence>
<accession>A0ABT3NDW7</accession>
<evidence type="ECO:0000259" key="3">
    <source>
        <dbReference type="Pfam" id="PF19078"/>
    </source>
</evidence>
<dbReference type="InterPro" id="IPR044048">
    <property type="entry name" value="Big_12"/>
</dbReference>
<protein>
    <submittedName>
        <fullName evidence="4">Ig-like domain-containing protein</fullName>
    </submittedName>
</protein>
<dbReference type="Pfam" id="PF19078">
    <property type="entry name" value="Big_12"/>
    <property type="match status" value="6"/>
</dbReference>
<feature type="domain" description="Bacterial Ig-like" evidence="2">
    <location>
        <begin position="123"/>
        <end position="204"/>
    </location>
</feature>
<feature type="domain" description="Bacterial Ig-like" evidence="2">
    <location>
        <begin position="26"/>
        <end position="110"/>
    </location>
</feature>
<feature type="domain" description="Bacterial Ig-like" evidence="3">
    <location>
        <begin position="694"/>
        <end position="784"/>
    </location>
</feature>
<dbReference type="NCBIfam" id="NF033510">
    <property type="entry name" value="Ca_tandemer"/>
    <property type="match status" value="4"/>
</dbReference>
<dbReference type="InterPro" id="IPR044016">
    <property type="entry name" value="Big_13"/>
</dbReference>
<feature type="domain" description="Bacterial Ig-like" evidence="2">
    <location>
        <begin position="330"/>
        <end position="412"/>
    </location>
</feature>
<feature type="domain" description="Bacterial Ig-like" evidence="2">
    <location>
        <begin position="217"/>
        <end position="299"/>
    </location>
</feature>
<dbReference type="PANTHER" id="PTHR34677">
    <property type="match status" value="1"/>
</dbReference>
<evidence type="ECO:0000313" key="4">
    <source>
        <dbReference type="EMBL" id="MCW8037752.1"/>
    </source>
</evidence>
<proteinExistence type="predicted"/>
<name>A0ABT3NDW7_9GAMM</name>
<dbReference type="PANTHER" id="PTHR34677:SF3">
    <property type="entry name" value="BACTERIAL IG-LIKE DOMAIN-CONTAINING PROTEIN"/>
    <property type="match status" value="1"/>
</dbReference>
<feature type="domain" description="Bacterial Ig-like" evidence="3">
    <location>
        <begin position="885"/>
        <end position="979"/>
    </location>
</feature>
<evidence type="ECO:0000256" key="1">
    <source>
        <dbReference type="SAM" id="MobiDB-lite"/>
    </source>
</evidence>